<keyword evidence="2" id="KW-0732">Signal</keyword>
<keyword evidence="4" id="KW-1185">Reference proteome</keyword>
<dbReference type="OrthoDB" id="263283at2759"/>
<keyword evidence="1" id="KW-0812">Transmembrane</keyword>
<gene>
    <name evidence="3" type="ORF">POCULU_LOCUS4120</name>
</gene>
<keyword evidence="1" id="KW-0472">Membrane</keyword>
<feature type="signal peptide" evidence="2">
    <location>
        <begin position="1"/>
        <end position="21"/>
    </location>
</feature>
<dbReference type="InterPro" id="IPR052304">
    <property type="entry name" value="PTTG1IP"/>
</dbReference>
<feature type="transmembrane region" description="Helical" evidence="1">
    <location>
        <begin position="91"/>
        <end position="119"/>
    </location>
</feature>
<comment type="caution">
    <text evidence="3">The sequence shown here is derived from an EMBL/GenBank/DDBJ whole genome shotgun (WGS) entry which is preliminary data.</text>
</comment>
<sequence>MDRRNIYILALIILSAIPSLAYDNVTATGIDCESLVTCGECVTHLECGFCVKDNKCVQAGWKGPLGKHSSCAEDKWEYQFGQCFVTHKQALIAFSSAMAGIILFVLTLCMCCCLCRCCLPRRRHDEERTPLLLAETLPTHHFRRGSFYNYNRNRPFERRGRTLSSGSTANSSSLGLSRTWRTGDEYLYSYQTPGYPWISGDSPPVDYTSTGNSAGEWRRWEKKREELLAKYGKSNEG</sequence>
<protein>
    <submittedName>
        <fullName evidence="3">10154_t:CDS:1</fullName>
    </submittedName>
</protein>
<evidence type="ECO:0000256" key="2">
    <source>
        <dbReference type="SAM" id="SignalP"/>
    </source>
</evidence>
<dbReference type="PANTHER" id="PTHR15191:SF3">
    <property type="entry name" value="PITUITARY TUMOR-TRANSFORMING GENE PROTEIN-BINDING FACTOR"/>
    <property type="match status" value="1"/>
</dbReference>
<organism evidence="3 4">
    <name type="scientific">Paraglomus occultum</name>
    <dbReference type="NCBI Taxonomy" id="144539"/>
    <lineage>
        <taxon>Eukaryota</taxon>
        <taxon>Fungi</taxon>
        <taxon>Fungi incertae sedis</taxon>
        <taxon>Mucoromycota</taxon>
        <taxon>Glomeromycotina</taxon>
        <taxon>Glomeromycetes</taxon>
        <taxon>Paraglomerales</taxon>
        <taxon>Paraglomeraceae</taxon>
        <taxon>Paraglomus</taxon>
    </lineage>
</organism>
<proteinExistence type="predicted"/>
<feature type="chain" id="PRO_5040423704" evidence="2">
    <location>
        <begin position="22"/>
        <end position="237"/>
    </location>
</feature>
<evidence type="ECO:0000256" key="1">
    <source>
        <dbReference type="SAM" id="Phobius"/>
    </source>
</evidence>
<evidence type="ECO:0000313" key="4">
    <source>
        <dbReference type="Proteomes" id="UP000789572"/>
    </source>
</evidence>
<name>A0A9N9AJ21_9GLOM</name>
<dbReference type="AlphaFoldDB" id="A0A9N9AJ21"/>
<dbReference type="PANTHER" id="PTHR15191">
    <property type="entry name" value="PROTEIN CBG20567"/>
    <property type="match status" value="1"/>
</dbReference>
<accession>A0A9N9AJ21</accession>
<dbReference type="GO" id="GO:0005737">
    <property type="term" value="C:cytoplasm"/>
    <property type="evidence" value="ECO:0007669"/>
    <property type="project" value="TreeGrafter"/>
</dbReference>
<dbReference type="Proteomes" id="UP000789572">
    <property type="component" value="Unassembled WGS sequence"/>
</dbReference>
<dbReference type="EMBL" id="CAJVPJ010000510">
    <property type="protein sequence ID" value="CAG8532303.1"/>
    <property type="molecule type" value="Genomic_DNA"/>
</dbReference>
<dbReference type="GO" id="GO:0006606">
    <property type="term" value="P:protein import into nucleus"/>
    <property type="evidence" value="ECO:0007669"/>
    <property type="project" value="TreeGrafter"/>
</dbReference>
<dbReference type="GO" id="GO:0005634">
    <property type="term" value="C:nucleus"/>
    <property type="evidence" value="ECO:0007669"/>
    <property type="project" value="TreeGrafter"/>
</dbReference>
<reference evidence="3" key="1">
    <citation type="submission" date="2021-06" db="EMBL/GenBank/DDBJ databases">
        <authorList>
            <person name="Kallberg Y."/>
            <person name="Tangrot J."/>
            <person name="Rosling A."/>
        </authorList>
    </citation>
    <scope>NUCLEOTIDE SEQUENCE</scope>
    <source>
        <strain evidence="3">IA702</strain>
    </source>
</reference>
<keyword evidence="1" id="KW-1133">Transmembrane helix</keyword>
<evidence type="ECO:0000313" key="3">
    <source>
        <dbReference type="EMBL" id="CAG8532303.1"/>
    </source>
</evidence>